<evidence type="ECO:0000313" key="3">
    <source>
        <dbReference type="Proteomes" id="UP001175228"/>
    </source>
</evidence>
<feature type="non-terminal residue" evidence="2">
    <location>
        <position position="1"/>
    </location>
</feature>
<organism evidence="2 3">
    <name type="scientific">Armillaria luteobubalina</name>
    <dbReference type="NCBI Taxonomy" id="153913"/>
    <lineage>
        <taxon>Eukaryota</taxon>
        <taxon>Fungi</taxon>
        <taxon>Dikarya</taxon>
        <taxon>Basidiomycota</taxon>
        <taxon>Agaricomycotina</taxon>
        <taxon>Agaricomycetes</taxon>
        <taxon>Agaricomycetidae</taxon>
        <taxon>Agaricales</taxon>
        <taxon>Marasmiineae</taxon>
        <taxon>Physalacriaceae</taxon>
        <taxon>Armillaria</taxon>
    </lineage>
</organism>
<name>A0AA39UQG1_9AGAR</name>
<gene>
    <name evidence="2" type="ORF">EDD18DRAFT_1154716</name>
</gene>
<dbReference type="EMBL" id="JAUEPU010000010">
    <property type="protein sequence ID" value="KAK0498972.1"/>
    <property type="molecule type" value="Genomic_DNA"/>
</dbReference>
<dbReference type="AlphaFoldDB" id="A0AA39UQG1"/>
<dbReference type="Proteomes" id="UP001175228">
    <property type="component" value="Unassembled WGS sequence"/>
</dbReference>
<evidence type="ECO:0000313" key="2">
    <source>
        <dbReference type="EMBL" id="KAK0498972.1"/>
    </source>
</evidence>
<feature type="chain" id="PRO_5041258741" evidence="1">
    <location>
        <begin position="22"/>
        <end position="191"/>
    </location>
</feature>
<keyword evidence="1" id="KW-0732">Signal</keyword>
<comment type="caution">
    <text evidence="2">The sequence shown here is derived from an EMBL/GenBank/DDBJ whole genome shotgun (WGS) entry which is preliminary data.</text>
</comment>
<keyword evidence="3" id="KW-1185">Reference proteome</keyword>
<evidence type="ECO:0000256" key="1">
    <source>
        <dbReference type="SAM" id="SignalP"/>
    </source>
</evidence>
<protein>
    <submittedName>
        <fullName evidence="2">Uncharacterized protein</fullName>
    </submittedName>
</protein>
<feature type="signal peptide" evidence="1">
    <location>
        <begin position="1"/>
        <end position="21"/>
    </location>
</feature>
<accession>A0AA39UQG1</accession>
<proteinExistence type="predicted"/>
<reference evidence="2" key="1">
    <citation type="submission" date="2023-06" db="EMBL/GenBank/DDBJ databases">
        <authorList>
            <consortium name="Lawrence Berkeley National Laboratory"/>
            <person name="Ahrendt S."/>
            <person name="Sahu N."/>
            <person name="Indic B."/>
            <person name="Wong-Bajracharya J."/>
            <person name="Merenyi Z."/>
            <person name="Ke H.-M."/>
            <person name="Monk M."/>
            <person name="Kocsube S."/>
            <person name="Drula E."/>
            <person name="Lipzen A."/>
            <person name="Balint B."/>
            <person name="Henrissat B."/>
            <person name="Andreopoulos B."/>
            <person name="Martin F.M."/>
            <person name="Harder C.B."/>
            <person name="Rigling D."/>
            <person name="Ford K.L."/>
            <person name="Foster G.D."/>
            <person name="Pangilinan J."/>
            <person name="Papanicolaou A."/>
            <person name="Barry K."/>
            <person name="LaButti K."/>
            <person name="Viragh M."/>
            <person name="Koriabine M."/>
            <person name="Yan M."/>
            <person name="Riley R."/>
            <person name="Champramary S."/>
            <person name="Plett K.L."/>
            <person name="Tsai I.J."/>
            <person name="Slot J."/>
            <person name="Sipos G."/>
            <person name="Plett J."/>
            <person name="Nagy L.G."/>
            <person name="Grigoriev I.V."/>
        </authorList>
    </citation>
    <scope>NUCLEOTIDE SEQUENCE</scope>
    <source>
        <strain evidence="2">HWK02</strain>
    </source>
</reference>
<sequence>MASRVDSLLLTLLFTPQFLRLKSYSTRNSSHETMLQDTWSPLLLCNHRRRNSYRVKTVREISVTELAGNVILDVQIFLTNWPLSKRSGDEAPRTILLSRVAFSRSCSLKFRIPKREFGDWDLYMEDNLVSHVPLIKHFQRYPPLKLDKYFKTKFAIPTNAQTKMTRDYDYTEILLKRSVDSQHSTPEKTSL</sequence>